<dbReference type="CDD" id="cd05403">
    <property type="entry name" value="NT_KNTase_like"/>
    <property type="match status" value="1"/>
</dbReference>
<evidence type="ECO:0000313" key="9">
    <source>
        <dbReference type="EMBL" id="MBC3791545.1"/>
    </source>
</evidence>
<dbReference type="Proteomes" id="UP000700732">
    <property type="component" value="Unassembled WGS sequence"/>
</dbReference>
<comment type="cofactor">
    <cofactor evidence="1">
        <name>Mg(2+)</name>
        <dbReference type="ChEBI" id="CHEBI:18420"/>
    </cofactor>
</comment>
<dbReference type="Gene3D" id="3.30.460.10">
    <property type="entry name" value="Beta Polymerase, domain 2"/>
    <property type="match status" value="1"/>
</dbReference>
<gene>
    <name evidence="9" type="ORF">FH603_2048</name>
</gene>
<reference evidence="9 10" key="1">
    <citation type="submission" date="2019-06" db="EMBL/GenBank/DDBJ databases">
        <title>Spirosoma utsteinense sp. nov. isolated from Antarctic ice-free soils.</title>
        <authorList>
            <person name="Tahon G."/>
        </authorList>
    </citation>
    <scope>NUCLEOTIDE SEQUENCE [LARGE SCALE GENOMIC DNA]</scope>
    <source>
        <strain evidence="9 10">LMG 31447</strain>
    </source>
</reference>
<dbReference type="RefSeq" id="WP_186737345.1">
    <property type="nucleotide sequence ID" value="NZ_VFIA01000010.1"/>
</dbReference>
<proteinExistence type="predicted"/>
<feature type="domain" description="Polymerase beta nucleotidyltransferase" evidence="8">
    <location>
        <begin position="10"/>
        <end position="97"/>
    </location>
</feature>
<dbReference type="EMBL" id="VFIA01000010">
    <property type="protein sequence ID" value="MBC3791545.1"/>
    <property type="molecule type" value="Genomic_DNA"/>
</dbReference>
<sequence length="101" mass="11552">MNLSASDIAKISQYLEDKPVVRAYIFGSYARGEASALSDLDLMLELDYRQPIGLQFIGMKYDLEDQLNKPVDLVSINAVSPRIRPFIDQDKQLIYERAVRQ</sequence>
<protein>
    <recommendedName>
        <fullName evidence="8">Polymerase beta nucleotidyltransferase domain-containing protein</fullName>
    </recommendedName>
</protein>
<dbReference type="InterPro" id="IPR052038">
    <property type="entry name" value="Type-VII_TA_antitoxin"/>
</dbReference>
<dbReference type="PANTHER" id="PTHR33571:SF14">
    <property type="entry name" value="PROTEIN ADENYLYLTRANSFERASE MJ0435-RELATED"/>
    <property type="match status" value="1"/>
</dbReference>
<keyword evidence="4" id="KW-0479">Metal-binding</keyword>
<dbReference type="InterPro" id="IPR043519">
    <property type="entry name" value="NT_sf"/>
</dbReference>
<evidence type="ECO:0000313" key="10">
    <source>
        <dbReference type="Proteomes" id="UP000700732"/>
    </source>
</evidence>
<keyword evidence="7" id="KW-0460">Magnesium</keyword>
<keyword evidence="10" id="KW-1185">Reference proteome</keyword>
<evidence type="ECO:0000256" key="6">
    <source>
        <dbReference type="ARBA" id="ARBA00022840"/>
    </source>
</evidence>
<dbReference type="PANTHER" id="PTHR33571">
    <property type="entry name" value="SSL8005 PROTEIN"/>
    <property type="match status" value="1"/>
</dbReference>
<evidence type="ECO:0000256" key="5">
    <source>
        <dbReference type="ARBA" id="ARBA00022741"/>
    </source>
</evidence>
<dbReference type="Pfam" id="PF18765">
    <property type="entry name" value="Polbeta"/>
    <property type="match status" value="1"/>
</dbReference>
<keyword evidence="3" id="KW-0548">Nucleotidyltransferase</keyword>
<comment type="caution">
    <text evidence="9">The sequence shown here is derived from an EMBL/GenBank/DDBJ whole genome shotgun (WGS) entry which is preliminary data.</text>
</comment>
<organism evidence="9 10">
    <name type="scientific">Spirosoma utsteinense</name>
    <dbReference type="NCBI Taxonomy" id="2585773"/>
    <lineage>
        <taxon>Bacteria</taxon>
        <taxon>Pseudomonadati</taxon>
        <taxon>Bacteroidota</taxon>
        <taxon>Cytophagia</taxon>
        <taxon>Cytophagales</taxon>
        <taxon>Cytophagaceae</taxon>
        <taxon>Spirosoma</taxon>
    </lineage>
</organism>
<keyword evidence="6" id="KW-0067">ATP-binding</keyword>
<evidence type="ECO:0000256" key="4">
    <source>
        <dbReference type="ARBA" id="ARBA00022723"/>
    </source>
</evidence>
<dbReference type="InterPro" id="IPR041633">
    <property type="entry name" value="Polbeta"/>
</dbReference>
<name>A0ABR6W6W5_9BACT</name>
<evidence type="ECO:0000256" key="1">
    <source>
        <dbReference type="ARBA" id="ARBA00001946"/>
    </source>
</evidence>
<evidence type="ECO:0000256" key="2">
    <source>
        <dbReference type="ARBA" id="ARBA00022679"/>
    </source>
</evidence>
<accession>A0ABR6W6W5</accession>
<evidence type="ECO:0000256" key="3">
    <source>
        <dbReference type="ARBA" id="ARBA00022695"/>
    </source>
</evidence>
<evidence type="ECO:0000259" key="8">
    <source>
        <dbReference type="Pfam" id="PF18765"/>
    </source>
</evidence>
<keyword evidence="2" id="KW-0808">Transferase</keyword>
<evidence type="ECO:0000256" key="7">
    <source>
        <dbReference type="ARBA" id="ARBA00022842"/>
    </source>
</evidence>
<keyword evidence="5" id="KW-0547">Nucleotide-binding</keyword>
<dbReference type="SUPFAM" id="SSF81301">
    <property type="entry name" value="Nucleotidyltransferase"/>
    <property type="match status" value="1"/>
</dbReference>